<dbReference type="AlphaFoldDB" id="A0A6A6X2S9"/>
<evidence type="ECO:0000313" key="2">
    <source>
        <dbReference type="EMBL" id="KAF2790649.1"/>
    </source>
</evidence>
<keyword evidence="3" id="KW-1185">Reference proteome</keyword>
<organism evidence="2 3">
    <name type="scientific">Melanomma pulvis-pyrius CBS 109.77</name>
    <dbReference type="NCBI Taxonomy" id="1314802"/>
    <lineage>
        <taxon>Eukaryota</taxon>
        <taxon>Fungi</taxon>
        <taxon>Dikarya</taxon>
        <taxon>Ascomycota</taxon>
        <taxon>Pezizomycotina</taxon>
        <taxon>Dothideomycetes</taxon>
        <taxon>Pleosporomycetidae</taxon>
        <taxon>Pleosporales</taxon>
        <taxon>Melanommataceae</taxon>
        <taxon>Melanomma</taxon>
    </lineage>
</organism>
<dbReference type="Proteomes" id="UP000799757">
    <property type="component" value="Unassembled WGS sequence"/>
</dbReference>
<feature type="region of interest" description="Disordered" evidence="1">
    <location>
        <begin position="48"/>
        <end position="68"/>
    </location>
</feature>
<gene>
    <name evidence="2" type="ORF">K505DRAFT_77307</name>
</gene>
<sequence length="137" mass="15167">MAALTFTPRGQSFRYGFVPHGRPQSRACSPSPPVTRWRETSHCTASCSSRTQHRRTKTNTQSLRPFANTGPLAALMRGHREGQSVYISGGGELNGVERDTSSFYYIRCPCSYWEGFPPDLTACWISGDVHVPLRAGS</sequence>
<protein>
    <submittedName>
        <fullName evidence="2">Uncharacterized protein</fullName>
    </submittedName>
</protein>
<proteinExistence type="predicted"/>
<reference evidence="2" key="1">
    <citation type="journal article" date="2020" name="Stud. Mycol.">
        <title>101 Dothideomycetes genomes: a test case for predicting lifestyles and emergence of pathogens.</title>
        <authorList>
            <person name="Haridas S."/>
            <person name="Albert R."/>
            <person name="Binder M."/>
            <person name="Bloem J."/>
            <person name="Labutti K."/>
            <person name="Salamov A."/>
            <person name="Andreopoulos B."/>
            <person name="Baker S."/>
            <person name="Barry K."/>
            <person name="Bills G."/>
            <person name="Bluhm B."/>
            <person name="Cannon C."/>
            <person name="Castanera R."/>
            <person name="Culley D."/>
            <person name="Daum C."/>
            <person name="Ezra D."/>
            <person name="Gonzalez J."/>
            <person name="Henrissat B."/>
            <person name="Kuo A."/>
            <person name="Liang C."/>
            <person name="Lipzen A."/>
            <person name="Lutzoni F."/>
            <person name="Magnuson J."/>
            <person name="Mondo S."/>
            <person name="Nolan M."/>
            <person name="Ohm R."/>
            <person name="Pangilinan J."/>
            <person name="Park H.-J."/>
            <person name="Ramirez L."/>
            <person name="Alfaro M."/>
            <person name="Sun H."/>
            <person name="Tritt A."/>
            <person name="Yoshinaga Y."/>
            <person name="Zwiers L.-H."/>
            <person name="Turgeon B."/>
            <person name="Goodwin S."/>
            <person name="Spatafora J."/>
            <person name="Crous P."/>
            <person name="Grigoriev I."/>
        </authorList>
    </citation>
    <scope>NUCLEOTIDE SEQUENCE</scope>
    <source>
        <strain evidence="2">CBS 109.77</strain>
    </source>
</reference>
<evidence type="ECO:0000313" key="3">
    <source>
        <dbReference type="Proteomes" id="UP000799757"/>
    </source>
</evidence>
<evidence type="ECO:0000256" key="1">
    <source>
        <dbReference type="SAM" id="MobiDB-lite"/>
    </source>
</evidence>
<name>A0A6A6X2S9_9PLEO</name>
<dbReference type="EMBL" id="MU002062">
    <property type="protein sequence ID" value="KAF2790649.1"/>
    <property type="molecule type" value="Genomic_DNA"/>
</dbReference>
<accession>A0A6A6X2S9</accession>